<keyword evidence="2 6" id="KW-0812">Transmembrane</keyword>
<dbReference type="PANTHER" id="PTHR12297">
    <property type="entry name" value="HYPOXIA-INDUCBILE GENE 1 HIG1 -RELATED"/>
    <property type="match status" value="1"/>
</dbReference>
<dbReference type="Pfam" id="PF04588">
    <property type="entry name" value="HIG_1_N"/>
    <property type="match status" value="1"/>
</dbReference>
<evidence type="ECO:0000313" key="8">
    <source>
        <dbReference type="EMBL" id="CAL7938089.1"/>
    </source>
</evidence>
<comment type="caution">
    <text evidence="8">The sequence shown here is derived from an EMBL/GenBank/DDBJ whole genome shotgun (WGS) entry which is preliminary data.</text>
</comment>
<feature type="domain" description="HIG1" evidence="7">
    <location>
        <begin position="16"/>
        <end position="103"/>
    </location>
</feature>
<keyword evidence="5 6" id="KW-0472">Membrane</keyword>
<reference evidence="8 9" key="1">
    <citation type="submission" date="2024-08" db="EMBL/GenBank/DDBJ databases">
        <authorList>
            <person name="Will J Nash"/>
            <person name="Angela Man"/>
            <person name="Seanna McTaggart"/>
            <person name="Kendall Baker"/>
            <person name="Tom Barker"/>
            <person name="Leah Catchpole"/>
            <person name="Alex Durrant"/>
            <person name="Karim Gharbi"/>
            <person name="Naomi Irish"/>
            <person name="Gemy Kaithakottil"/>
            <person name="Debby Ku"/>
            <person name="Aaliyah Providence"/>
            <person name="Felix Shaw"/>
            <person name="David Swarbreck"/>
            <person name="Chris Watkins"/>
            <person name="Ann M. McCartney"/>
            <person name="Giulio Formenti"/>
            <person name="Alice Mouton"/>
            <person name="Noel Vella"/>
            <person name="Bjorn M von Reumont"/>
            <person name="Adriana Vella"/>
            <person name="Wilfried Haerty"/>
        </authorList>
    </citation>
    <scope>NUCLEOTIDE SEQUENCE [LARGE SCALE GENOMIC DNA]</scope>
</reference>
<organism evidence="8 9">
    <name type="scientific">Xylocopa violacea</name>
    <name type="common">Violet carpenter bee</name>
    <name type="synonym">Apis violacea</name>
    <dbReference type="NCBI Taxonomy" id="135666"/>
    <lineage>
        <taxon>Eukaryota</taxon>
        <taxon>Metazoa</taxon>
        <taxon>Ecdysozoa</taxon>
        <taxon>Arthropoda</taxon>
        <taxon>Hexapoda</taxon>
        <taxon>Insecta</taxon>
        <taxon>Pterygota</taxon>
        <taxon>Neoptera</taxon>
        <taxon>Endopterygota</taxon>
        <taxon>Hymenoptera</taxon>
        <taxon>Apocrita</taxon>
        <taxon>Aculeata</taxon>
        <taxon>Apoidea</taxon>
        <taxon>Anthophila</taxon>
        <taxon>Apidae</taxon>
        <taxon>Xylocopa</taxon>
        <taxon>Xylocopa</taxon>
    </lineage>
</organism>
<feature type="transmembrane region" description="Helical" evidence="6">
    <location>
        <begin position="44"/>
        <end position="64"/>
    </location>
</feature>
<dbReference type="InterPro" id="IPR050355">
    <property type="entry name" value="RCF1"/>
</dbReference>
<evidence type="ECO:0000259" key="7">
    <source>
        <dbReference type="PROSITE" id="PS51503"/>
    </source>
</evidence>
<proteinExistence type="predicted"/>
<dbReference type="InterPro" id="IPR007667">
    <property type="entry name" value="Hypoxia_induced_domain"/>
</dbReference>
<gene>
    <name evidence="8" type="ORF">XYLVIOL_LOCUS3083</name>
</gene>
<evidence type="ECO:0000256" key="2">
    <source>
        <dbReference type="ARBA" id="ARBA00022692"/>
    </source>
</evidence>
<evidence type="ECO:0000313" key="9">
    <source>
        <dbReference type="Proteomes" id="UP001642520"/>
    </source>
</evidence>
<evidence type="ECO:0000256" key="4">
    <source>
        <dbReference type="ARBA" id="ARBA00023128"/>
    </source>
</evidence>
<dbReference type="Proteomes" id="UP001642520">
    <property type="component" value="Unassembled WGS sequence"/>
</dbReference>
<keyword evidence="3 6" id="KW-1133">Transmembrane helix</keyword>
<comment type="subcellular location">
    <subcellularLocation>
        <location evidence="1">Mitochondrion membrane</location>
    </subcellularLocation>
</comment>
<accession>A0ABP1NAV1</accession>
<keyword evidence="9" id="KW-1185">Reference proteome</keyword>
<protein>
    <recommendedName>
        <fullName evidence="7">HIG1 domain-containing protein</fullName>
    </recommendedName>
</protein>
<evidence type="ECO:0000256" key="5">
    <source>
        <dbReference type="ARBA" id="ARBA00023136"/>
    </source>
</evidence>
<evidence type="ECO:0000256" key="6">
    <source>
        <dbReference type="SAM" id="Phobius"/>
    </source>
</evidence>
<dbReference type="EMBL" id="CAXAJV020001288">
    <property type="protein sequence ID" value="CAL7938089.1"/>
    <property type="molecule type" value="Genomic_DNA"/>
</dbReference>
<dbReference type="PANTHER" id="PTHR12297:SF3">
    <property type="entry name" value="HIG1 DOMAIN FAMILY MEMBER 1A"/>
    <property type="match status" value="1"/>
</dbReference>
<dbReference type="PROSITE" id="PS51503">
    <property type="entry name" value="HIG1"/>
    <property type="match status" value="1"/>
</dbReference>
<evidence type="ECO:0000256" key="3">
    <source>
        <dbReference type="ARBA" id="ARBA00022989"/>
    </source>
</evidence>
<sequence length="103" mass="11702">MSNDTQKETSIDELDWLKYRDYNTNIQQESPGEKLIRKCKENPAVPLGTLATVAALTCGLWNFYTGNALMSQYMMRARVAAQSFTILSMAAGFVWVMRKENNN</sequence>
<evidence type="ECO:0000256" key="1">
    <source>
        <dbReference type="ARBA" id="ARBA00004325"/>
    </source>
</evidence>
<feature type="transmembrane region" description="Helical" evidence="6">
    <location>
        <begin position="79"/>
        <end position="97"/>
    </location>
</feature>
<keyword evidence="4" id="KW-0496">Mitochondrion</keyword>
<dbReference type="Gene3D" id="6.10.140.1320">
    <property type="match status" value="1"/>
</dbReference>
<name>A0ABP1NAV1_XYLVO</name>